<evidence type="ECO:0000256" key="2">
    <source>
        <dbReference type="ARBA" id="ARBA00023043"/>
    </source>
</evidence>
<gene>
    <name evidence="5" type="ORF">ABS251_04505</name>
</gene>
<sequence>MPETYPAWGSKCSRHGIDYQELWLILFLMRVMDKKCPFLLDTEFKSAAGFDDIVVRHEQNKGIVYEFTQVKHNQDGTKKISVGSLLTKSGKFSLLKYFIAYLKIKNNAKFSGGTKHFLFATNMDLDSPYSIQHEVRNLRAMLSGENKGKELSFVRIDTKDEFLDIGDSAKYRISDSDGSIAQYLKQNMDLIKRKIGKEVSNKEIEDFLNELVFVVNLPHEAQLRELLLGELSSRLNKKFGYIGDNQIFCNNLLKKISDWVKDIKARPFSHKEGEELFREIEQFPKTLSEIEREVKKGNKGIDEIVEQQRKDSKKLHEIHVAVTAQNNKQIEEPIWFKIIEPVAFFTGRNSELKALHDALQRSTGRQAVILQVATISGLGGVGKSELARKYACEYKEHYDGNLVWVNAGTQKDLEESFKGLAKELNRRLPEGSKIFITDEDTEQEKGIRSIIKSVYRYFKDVKSLFIFDNAREYKYIRKFLPSSLHSRHKKPYVLITSHDQKWDSVEEGDIKVIRLNEFCKTEACEFVKKALNIEDNLQDQEIEELTEKLQYVPLALKQATVYICNKNKKSKLRGCGRFEVSDYLKEFQQHTRKSLKEGDCEGEDRYTEAVSITCTITMTHIQKEYGCETLNILEIMAYLAPDKIHIEEVFSKLIAEDKEKLWKAVELLDRYSMIDLKEEVASIHRVVQGITRLKLQKEGQEEEVLRKALELINSGGLAQGSMSHIAFVWGYASTYGKLIDNFYFHSFYVYGGTLFIRKSTPLHLLAESGDCKAISAIITHIEKYYPGELVKIVNVKDNHGQTLLHIAAKSGNLNVMKCLVNKGASTNTKDKYYNTPLHSAAYAGELDIVKYLIIKNNNINAKGEYGRTPLHIAAINGDLDMVEYLIKRYANIDAKDNCGMTPLHLAADVGELGIVEHLINEDAYVDARDEHYRTPLFFAAENGKLNVVKCLIEKGANVNAKNEYGETALHRVVYRATFSGDLRIVEYIINKGANVNAKNRDGRTPLHYSALSGSYNIAGCLIREGANINAKDKDGNTALHLAVIRQKVDITRTLLKHNANVNARNNLGNTVLDCAVDNFQELVELLLTHDESVEVA</sequence>
<feature type="repeat" description="ANK" evidence="3">
    <location>
        <begin position="931"/>
        <end position="963"/>
    </location>
</feature>
<dbReference type="Pfam" id="PF00023">
    <property type="entry name" value="Ank"/>
    <property type="match status" value="1"/>
</dbReference>
<dbReference type="SUPFAM" id="SSF52540">
    <property type="entry name" value="P-loop containing nucleoside triphosphate hydrolases"/>
    <property type="match status" value="1"/>
</dbReference>
<dbReference type="InterPro" id="IPR036770">
    <property type="entry name" value="Ankyrin_rpt-contain_sf"/>
</dbReference>
<dbReference type="PROSITE" id="PS50088">
    <property type="entry name" value="ANK_REPEAT"/>
    <property type="match status" value="8"/>
</dbReference>
<evidence type="ECO:0000256" key="1">
    <source>
        <dbReference type="ARBA" id="ARBA00022737"/>
    </source>
</evidence>
<feature type="repeat" description="ANK" evidence="3">
    <location>
        <begin position="898"/>
        <end position="930"/>
    </location>
</feature>
<dbReference type="SUPFAM" id="SSF48403">
    <property type="entry name" value="Ankyrin repeat"/>
    <property type="match status" value="1"/>
</dbReference>
<keyword evidence="1" id="KW-0677">Repeat</keyword>
<dbReference type="InterPro" id="IPR002110">
    <property type="entry name" value="Ankyrin_rpt"/>
</dbReference>
<accession>A0AAU8MNF0</accession>
<dbReference type="AlphaFoldDB" id="A0AAU8MNF0"/>
<feature type="repeat" description="ANK" evidence="3">
    <location>
        <begin position="832"/>
        <end position="864"/>
    </location>
</feature>
<reference evidence="5" key="1">
    <citation type="submission" date="2024-06" db="EMBL/GenBank/DDBJ databases">
        <authorList>
            <person name="Al-Khalidi N."/>
            <person name="Al-Zurfi S.M."/>
            <person name="Lahuf A."/>
        </authorList>
    </citation>
    <scope>NUCLEOTIDE SEQUENCE</scope>
    <source>
        <strain evidence="5">Karbala-1</strain>
    </source>
</reference>
<dbReference type="PROSITE" id="PS50297">
    <property type="entry name" value="ANK_REP_REGION"/>
    <property type="match status" value="8"/>
</dbReference>
<dbReference type="PANTHER" id="PTHR24180:SF45">
    <property type="entry name" value="POLY [ADP-RIBOSE] POLYMERASE TANKYRASE"/>
    <property type="match status" value="1"/>
</dbReference>
<dbReference type="Pfam" id="PF12796">
    <property type="entry name" value="Ank_2"/>
    <property type="match status" value="3"/>
</dbReference>
<evidence type="ECO:0000256" key="3">
    <source>
        <dbReference type="PROSITE-ProRule" id="PRU00023"/>
    </source>
</evidence>
<evidence type="ECO:0000259" key="4">
    <source>
        <dbReference type="Pfam" id="PF00931"/>
    </source>
</evidence>
<feature type="repeat" description="ANK" evidence="3">
    <location>
        <begin position="1001"/>
        <end position="1033"/>
    </location>
</feature>
<dbReference type="Gene3D" id="3.40.50.300">
    <property type="entry name" value="P-loop containing nucleotide triphosphate hydrolases"/>
    <property type="match status" value="1"/>
</dbReference>
<feature type="repeat" description="ANK" evidence="3">
    <location>
        <begin position="799"/>
        <end position="831"/>
    </location>
</feature>
<dbReference type="GO" id="GO:0043531">
    <property type="term" value="F:ADP binding"/>
    <property type="evidence" value="ECO:0007669"/>
    <property type="project" value="InterPro"/>
</dbReference>
<feature type="repeat" description="ANK" evidence="3">
    <location>
        <begin position="964"/>
        <end position="1000"/>
    </location>
</feature>
<dbReference type="InterPro" id="IPR051637">
    <property type="entry name" value="Ank_repeat_dom-contain_49"/>
</dbReference>
<protein>
    <submittedName>
        <fullName evidence="5">Ankyrin repeat domain-containing protein</fullName>
    </submittedName>
</protein>
<feature type="repeat" description="ANK" evidence="3">
    <location>
        <begin position="865"/>
        <end position="897"/>
    </location>
</feature>
<dbReference type="Gene3D" id="1.25.40.20">
    <property type="entry name" value="Ankyrin repeat-containing domain"/>
    <property type="match status" value="4"/>
</dbReference>
<dbReference type="PANTHER" id="PTHR24180">
    <property type="entry name" value="CYCLIN-DEPENDENT KINASE INHIBITOR 2C-RELATED"/>
    <property type="match status" value="1"/>
</dbReference>
<dbReference type="SMART" id="SM00248">
    <property type="entry name" value="ANK"/>
    <property type="match status" value="10"/>
</dbReference>
<keyword evidence="2 3" id="KW-0040">ANK repeat</keyword>
<proteinExistence type="predicted"/>
<dbReference type="PRINTS" id="PR01415">
    <property type="entry name" value="ANKYRIN"/>
</dbReference>
<feature type="repeat" description="ANK" evidence="3">
    <location>
        <begin position="1034"/>
        <end position="1066"/>
    </location>
</feature>
<name>A0AAU8MNF0_9RICK</name>
<dbReference type="InterPro" id="IPR027417">
    <property type="entry name" value="P-loop_NTPase"/>
</dbReference>
<feature type="domain" description="NB-ARC" evidence="4">
    <location>
        <begin position="351"/>
        <end position="530"/>
    </location>
</feature>
<dbReference type="Pfam" id="PF00931">
    <property type="entry name" value="NB-ARC"/>
    <property type="match status" value="1"/>
</dbReference>
<dbReference type="InterPro" id="IPR002182">
    <property type="entry name" value="NB-ARC"/>
</dbReference>
<evidence type="ECO:0000313" key="5">
    <source>
        <dbReference type="EMBL" id="XCO72402.1"/>
    </source>
</evidence>
<organism evidence="5">
    <name type="scientific">Wolbachia endosymbiont of Ephestia elutella</name>
    <dbReference type="NCBI Taxonomy" id="3231696"/>
    <lineage>
        <taxon>Bacteria</taxon>
        <taxon>Pseudomonadati</taxon>
        <taxon>Pseudomonadota</taxon>
        <taxon>Alphaproteobacteria</taxon>
        <taxon>Rickettsiales</taxon>
        <taxon>Anaplasmataceae</taxon>
        <taxon>Wolbachieae</taxon>
        <taxon>Wolbachia</taxon>
    </lineage>
</organism>
<dbReference type="EMBL" id="CP159923">
    <property type="protein sequence ID" value="XCO72402.1"/>
    <property type="molecule type" value="Genomic_DNA"/>
</dbReference>